<gene>
    <name evidence="1" type="ORF">BAE44_0017628</name>
</gene>
<evidence type="ECO:0008006" key="3">
    <source>
        <dbReference type="Google" id="ProtNLM"/>
    </source>
</evidence>
<dbReference type="AlphaFoldDB" id="A0A1E5V8K0"/>
<protein>
    <recommendedName>
        <fullName evidence="3">F-box domain-containing protein</fullName>
    </recommendedName>
</protein>
<reference evidence="1 2" key="1">
    <citation type="submission" date="2016-09" db="EMBL/GenBank/DDBJ databases">
        <title>The draft genome of Dichanthelium oligosanthes: A C3 panicoid grass species.</title>
        <authorList>
            <person name="Studer A.J."/>
            <person name="Schnable J.C."/>
            <person name="Brutnell T.P."/>
        </authorList>
    </citation>
    <scope>NUCLEOTIDE SEQUENCE [LARGE SCALE GENOMIC DNA]</scope>
    <source>
        <strain evidence="2">cv. Kellogg 1175</strain>
        <tissue evidence="1">Leaf</tissue>
    </source>
</reference>
<dbReference type="Proteomes" id="UP000095767">
    <property type="component" value="Unassembled WGS sequence"/>
</dbReference>
<organism evidence="1 2">
    <name type="scientific">Dichanthelium oligosanthes</name>
    <dbReference type="NCBI Taxonomy" id="888268"/>
    <lineage>
        <taxon>Eukaryota</taxon>
        <taxon>Viridiplantae</taxon>
        <taxon>Streptophyta</taxon>
        <taxon>Embryophyta</taxon>
        <taxon>Tracheophyta</taxon>
        <taxon>Spermatophyta</taxon>
        <taxon>Magnoliopsida</taxon>
        <taxon>Liliopsida</taxon>
        <taxon>Poales</taxon>
        <taxon>Poaceae</taxon>
        <taxon>PACMAD clade</taxon>
        <taxon>Panicoideae</taxon>
        <taxon>Panicodae</taxon>
        <taxon>Paniceae</taxon>
        <taxon>Dichantheliinae</taxon>
        <taxon>Dichanthelium</taxon>
    </lineage>
</organism>
<name>A0A1E5V8K0_9POAL</name>
<sequence>LCKFVNARRLRYEHRFVASGTCFHRGAVAHRREDVNSVPWKQQQVPQTDERVEDDGCALHDEVLLLVVASSSLDTDDLLSCAAACRCWRRLVTSEAEFICRRKPPSDRLVSAHAVGFFHQKVEKRDNNSIAPLLQFFPSSFSRDASLDAVFGGDLLKNSRLIASRNGRLLFELSCDTALRLVVCNAITGAVFVLPSFPGKKRPGHYACALLAAADLRHPSAAAPKIRRFPSPPALHARRLHGVPLLLIRHQCLGTGGQGIRRQCQQEEVGRVGRWHGCRRHCVLAIQQSGLRPPPRHAGEDGRVAQGVRHAPLRLQSPVSGPPARRLARRAARRGEVGRGDAGNFVMNLFSRNGGRTDRWVKRWVWDAHNVDLESLLPSSAISSTARSMRLRAVYERSGLIFFAVMHGEEQGRALYALDLEKKKAELMAVRPGGCCFPRPASCSFHCCDMDREAAYLTSLGAGELKRKRIAFQSWRRLVTREAEFICRLKPSPSPDRRFNSRLIASRKGRLIVELHRASRAAALRLVVCNPMAGNISVLPALSGKDTPGNYACALLTPDDLHDAVDPLRSGTAAFRIVVVYDRRKVTRCRSYSSDAEAWGPEGKVSGAKISSRRLGEMDAGVPFHGAVFWLSNTVVFRLCVDTPVAELVQRVLLLPWPAERWLGESDPPARRISGRAAPCGAVRVRHFPHSDSFSLFYGARNFLFPQPPAGCRVEHNLRPRFPGSMIATNIGEMFFCALSSPRELSKPSQRSNSWLNGLIEDALSIYVHGN</sequence>
<dbReference type="EMBL" id="LWDX02048127">
    <property type="protein sequence ID" value="OEL21354.1"/>
    <property type="molecule type" value="Genomic_DNA"/>
</dbReference>
<accession>A0A1E5V8K0</accession>
<feature type="non-terminal residue" evidence="1">
    <location>
        <position position="1"/>
    </location>
</feature>
<dbReference type="SUPFAM" id="SSF81383">
    <property type="entry name" value="F-box domain"/>
    <property type="match status" value="1"/>
</dbReference>
<dbReference type="PANTHER" id="PTHR36140:SF1">
    <property type="entry name" value="F-BOX DOMAIN CONTAINING PROTEIN, EXPRESSED"/>
    <property type="match status" value="1"/>
</dbReference>
<dbReference type="InterPro" id="IPR036047">
    <property type="entry name" value="F-box-like_dom_sf"/>
</dbReference>
<keyword evidence="2" id="KW-1185">Reference proteome</keyword>
<proteinExistence type="predicted"/>
<dbReference type="PANTHER" id="PTHR36140">
    <property type="entry name" value="F-BOX DOMAIN-CONTAINING PROTEIN-RELATED"/>
    <property type="match status" value="1"/>
</dbReference>
<evidence type="ECO:0000313" key="1">
    <source>
        <dbReference type="EMBL" id="OEL21354.1"/>
    </source>
</evidence>
<comment type="caution">
    <text evidence="1">The sequence shown here is derived from an EMBL/GenBank/DDBJ whole genome shotgun (WGS) entry which is preliminary data.</text>
</comment>
<evidence type="ECO:0000313" key="2">
    <source>
        <dbReference type="Proteomes" id="UP000095767"/>
    </source>
</evidence>